<dbReference type="Pfam" id="PF13202">
    <property type="entry name" value="EF-hand_5"/>
    <property type="match status" value="4"/>
</dbReference>
<dbReference type="GO" id="GO:0005509">
    <property type="term" value="F:calcium ion binding"/>
    <property type="evidence" value="ECO:0007669"/>
    <property type="project" value="InterPro"/>
</dbReference>
<protein>
    <submittedName>
        <fullName evidence="4">Ca2+-binding protein, EF-hand superfamily</fullName>
    </submittedName>
</protein>
<feature type="compositionally biased region" description="Basic and acidic residues" evidence="1">
    <location>
        <begin position="159"/>
        <end position="187"/>
    </location>
</feature>
<dbReference type="CDD" id="cd00051">
    <property type="entry name" value="EFh"/>
    <property type="match status" value="1"/>
</dbReference>
<organism evidence="4 5">
    <name type="scientific">Tranquillimonas alkanivorans</name>
    <dbReference type="NCBI Taxonomy" id="441119"/>
    <lineage>
        <taxon>Bacteria</taxon>
        <taxon>Pseudomonadati</taxon>
        <taxon>Pseudomonadota</taxon>
        <taxon>Alphaproteobacteria</taxon>
        <taxon>Rhodobacterales</taxon>
        <taxon>Roseobacteraceae</taxon>
        <taxon>Tranquillimonas</taxon>
    </lineage>
</organism>
<dbReference type="PROSITE" id="PS50222">
    <property type="entry name" value="EF_HAND_2"/>
    <property type="match status" value="1"/>
</dbReference>
<dbReference type="Gene3D" id="1.10.238.10">
    <property type="entry name" value="EF-hand"/>
    <property type="match status" value="2"/>
</dbReference>
<dbReference type="OrthoDB" id="5470953at2"/>
<dbReference type="PROSITE" id="PS00018">
    <property type="entry name" value="EF_HAND_1"/>
    <property type="match status" value="1"/>
</dbReference>
<gene>
    <name evidence="4" type="ORF">SAMN04488047_10241</name>
</gene>
<evidence type="ECO:0000256" key="2">
    <source>
        <dbReference type="SAM" id="SignalP"/>
    </source>
</evidence>
<feature type="region of interest" description="Disordered" evidence="1">
    <location>
        <begin position="153"/>
        <end position="208"/>
    </location>
</feature>
<name>A0A1I5M1H9_9RHOB</name>
<sequence length="208" mass="22019">MKHVLTAALCSTLALTAVGTALAQEEATTPEAPAGPPAAFTRLDTDGDGTVTAADLEARAAERFAAADADGNGTLDAAELVAWREAREQERRIAWAEQRVARLDTDGDGVLSPEELPGAGEGPVRMLRMMDADWDGAVSADEFAAAHERIAAHHARGSARGERHEHGARDGRHGEHGEHGARHEHGEHHGRHQGFGGMPMVPFGPQSE</sequence>
<dbReference type="STRING" id="441119.SAMN04488047_10241"/>
<dbReference type="Proteomes" id="UP000199356">
    <property type="component" value="Unassembled WGS sequence"/>
</dbReference>
<dbReference type="RefSeq" id="WP_093417947.1">
    <property type="nucleotide sequence ID" value="NZ_FOXA01000002.1"/>
</dbReference>
<dbReference type="InterPro" id="IPR002048">
    <property type="entry name" value="EF_hand_dom"/>
</dbReference>
<accession>A0A1I5M1H9</accession>
<dbReference type="InterPro" id="IPR011992">
    <property type="entry name" value="EF-hand-dom_pair"/>
</dbReference>
<keyword evidence="2" id="KW-0732">Signal</keyword>
<proteinExistence type="predicted"/>
<evidence type="ECO:0000313" key="5">
    <source>
        <dbReference type="Proteomes" id="UP000199356"/>
    </source>
</evidence>
<dbReference type="SUPFAM" id="SSF47473">
    <property type="entry name" value="EF-hand"/>
    <property type="match status" value="1"/>
</dbReference>
<feature type="chain" id="PRO_5011572992" evidence="2">
    <location>
        <begin position="24"/>
        <end position="208"/>
    </location>
</feature>
<feature type="signal peptide" evidence="2">
    <location>
        <begin position="1"/>
        <end position="23"/>
    </location>
</feature>
<evidence type="ECO:0000259" key="3">
    <source>
        <dbReference type="PROSITE" id="PS50222"/>
    </source>
</evidence>
<feature type="compositionally biased region" description="Low complexity" evidence="1">
    <location>
        <begin position="198"/>
        <end position="208"/>
    </location>
</feature>
<evidence type="ECO:0000313" key="4">
    <source>
        <dbReference type="EMBL" id="SFP03392.1"/>
    </source>
</evidence>
<dbReference type="InterPro" id="IPR018247">
    <property type="entry name" value="EF_Hand_1_Ca_BS"/>
</dbReference>
<keyword evidence="5" id="KW-1185">Reference proteome</keyword>
<feature type="domain" description="EF-hand" evidence="3">
    <location>
        <begin position="55"/>
        <end position="90"/>
    </location>
</feature>
<evidence type="ECO:0000256" key="1">
    <source>
        <dbReference type="SAM" id="MobiDB-lite"/>
    </source>
</evidence>
<dbReference type="AlphaFoldDB" id="A0A1I5M1H9"/>
<reference evidence="4 5" key="1">
    <citation type="submission" date="2016-10" db="EMBL/GenBank/DDBJ databases">
        <authorList>
            <person name="de Groot N.N."/>
        </authorList>
    </citation>
    <scope>NUCLEOTIDE SEQUENCE [LARGE SCALE GENOMIC DNA]</scope>
    <source>
        <strain evidence="4 5">DSM 19547</strain>
    </source>
</reference>
<dbReference type="EMBL" id="FOXA01000002">
    <property type="protein sequence ID" value="SFP03392.1"/>
    <property type="molecule type" value="Genomic_DNA"/>
</dbReference>